<dbReference type="PANTHER" id="PTHR31321:SF57">
    <property type="entry name" value="PECTINESTERASE 53-RELATED"/>
    <property type="match status" value="1"/>
</dbReference>
<dbReference type="InterPro" id="IPR000070">
    <property type="entry name" value="Pectinesterase_cat"/>
</dbReference>
<evidence type="ECO:0000256" key="2">
    <source>
        <dbReference type="ARBA" id="ARBA00008891"/>
    </source>
</evidence>
<keyword evidence="5 8" id="KW-0063">Aspartyl esterase</keyword>
<dbReference type="InterPro" id="IPR033131">
    <property type="entry name" value="Pectinesterase_Asp_AS"/>
</dbReference>
<dbReference type="PANTHER" id="PTHR31321">
    <property type="entry name" value="ACYL-COA THIOESTER HYDROLASE YBHC-RELATED"/>
    <property type="match status" value="1"/>
</dbReference>
<dbReference type="AlphaFoldDB" id="A0A2P4YNW6"/>
<keyword evidence="4 8" id="KW-0378">Hydrolase</keyword>
<gene>
    <name evidence="10" type="ORF">PHPALM_2801</name>
</gene>
<accession>A0A2P4YNW6</accession>
<dbReference type="Gene3D" id="2.160.20.10">
    <property type="entry name" value="Single-stranded right-handed beta-helix, Pectin lyase-like"/>
    <property type="match status" value="1"/>
</dbReference>
<dbReference type="SUPFAM" id="SSF51126">
    <property type="entry name" value="Pectin lyase-like"/>
    <property type="match status" value="1"/>
</dbReference>
<organism evidence="10 11">
    <name type="scientific">Phytophthora palmivora</name>
    <dbReference type="NCBI Taxonomy" id="4796"/>
    <lineage>
        <taxon>Eukaryota</taxon>
        <taxon>Sar</taxon>
        <taxon>Stramenopiles</taxon>
        <taxon>Oomycota</taxon>
        <taxon>Peronosporomycetes</taxon>
        <taxon>Peronosporales</taxon>
        <taxon>Peronosporaceae</taxon>
        <taxon>Phytophthora</taxon>
    </lineage>
</organism>
<dbReference type="OrthoDB" id="112458at2759"/>
<dbReference type="GO" id="GO:0045490">
    <property type="term" value="P:pectin catabolic process"/>
    <property type="evidence" value="ECO:0007669"/>
    <property type="project" value="UniProtKB-UniRule"/>
</dbReference>
<protein>
    <recommendedName>
        <fullName evidence="3 8">Pectinesterase</fullName>
        <ecNumber evidence="3 8">3.1.1.11</ecNumber>
    </recommendedName>
</protein>
<evidence type="ECO:0000256" key="3">
    <source>
        <dbReference type="ARBA" id="ARBA00013229"/>
    </source>
</evidence>
<reference evidence="10 11" key="1">
    <citation type="journal article" date="2017" name="Genome Biol. Evol.">
        <title>Phytophthora megakarya and P. palmivora, closely related causal agents of cacao black pod rot, underwent increases in genome sizes and gene numbers by different mechanisms.</title>
        <authorList>
            <person name="Ali S.S."/>
            <person name="Shao J."/>
            <person name="Lary D.J."/>
            <person name="Kronmiller B."/>
            <person name="Shen D."/>
            <person name="Strem M.D."/>
            <person name="Amoako-Attah I."/>
            <person name="Akrofi A.Y."/>
            <person name="Begoude B.A."/>
            <person name="Ten Hoopen G.M."/>
            <person name="Coulibaly K."/>
            <person name="Kebe B.I."/>
            <person name="Melnick R.L."/>
            <person name="Guiltinan M.J."/>
            <person name="Tyler B.M."/>
            <person name="Meinhardt L.W."/>
            <person name="Bailey B.A."/>
        </authorList>
    </citation>
    <scope>NUCLEOTIDE SEQUENCE [LARGE SCALE GENOMIC DNA]</scope>
    <source>
        <strain evidence="11">sbr112.9</strain>
    </source>
</reference>
<dbReference type="GO" id="GO:0030599">
    <property type="term" value="F:pectinesterase activity"/>
    <property type="evidence" value="ECO:0007669"/>
    <property type="project" value="UniProtKB-UniRule"/>
</dbReference>
<evidence type="ECO:0000313" key="10">
    <source>
        <dbReference type="EMBL" id="POM79513.1"/>
    </source>
</evidence>
<evidence type="ECO:0000256" key="8">
    <source>
        <dbReference type="RuleBase" id="RU000589"/>
    </source>
</evidence>
<evidence type="ECO:0000256" key="6">
    <source>
        <dbReference type="ARBA" id="ARBA00047928"/>
    </source>
</evidence>
<dbReference type="GO" id="GO:0042545">
    <property type="term" value="P:cell wall modification"/>
    <property type="evidence" value="ECO:0007669"/>
    <property type="project" value="UniProtKB-UniRule"/>
</dbReference>
<comment type="caution">
    <text evidence="10">The sequence shown here is derived from an EMBL/GenBank/DDBJ whole genome shotgun (WGS) entry which is preliminary data.</text>
</comment>
<proteinExistence type="inferred from homology"/>
<evidence type="ECO:0000256" key="4">
    <source>
        <dbReference type="ARBA" id="ARBA00022801"/>
    </source>
</evidence>
<dbReference type="PROSITE" id="PS00503">
    <property type="entry name" value="PECTINESTERASE_2"/>
    <property type="match status" value="1"/>
</dbReference>
<dbReference type="Proteomes" id="UP000237271">
    <property type="component" value="Unassembled WGS sequence"/>
</dbReference>
<sequence>MSDLLKKDADWVWERQHQDAFDSIKASLHISGAVDFIFGMRAKAWFESCDVESIGEGYITANGNQNSTIESEYIFNRARVSGSSGNGSTYLGRPWRPYARVVWQNSELGDVVNSQGWSTWNGDPHLSQRMARWLSFFAEYNFRVEYKPGKLNVLADALSRRPD</sequence>
<feature type="domain" description="Pectinesterase catalytic" evidence="9">
    <location>
        <begin position="29"/>
        <end position="127"/>
    </location>
</feature>
<dbReference type="UniPathway" id="UPA00545">
    <property type="reaction ID" value="UER00823"/>
</dbReference>
<dbReference type="Pfam" id="PF01095">
    <property type="entry name" value="Pectinesterase"/>
    <property type="match status" value="1"/>
</dbReference>
<comment type="catalytic activity">
    <reaction evidence="6 8">
        <text>[(1-&gt;4)-alpha-D-galacturonosyl methyl ester](n) + n H2O = [(1-&gt;4)-alpha-D-galacturonosyl](n) + n methanol + n H(+)</text>
        <dbReference type="Rhea" id="RHEA:22380"/>
        <dbReference type="Rhea" id="RHEA-COMP:14570"/>
        <dbReference type="Rhea" id="RHEA-COMP:14573"/>
        <dbReference type="ChEBI" id="CHEBI:15377"/>
        <dbReference type="ChEBI" id="CHEBI:15378"/>
        <dbReference type="ChEBI" id="CHEBI:17790"/>
        <dbReference type="ChEBI" id="CHEBI:140522"/>
        <dbReference type="ChEBI" id="CHEBI:140523"/>
        <dbReference type="EC" id="3.1.1.11"/>
    </reaction>
</comment>
<dbReference type="InterPro" id="IPR012334">
    <property type="entry name" value="Pectin_lyas_fold"/>
</dbReference>
<name>A0A2P4YNW6_9STRA</name>
<feature type="active site" evidence="7">
    <location>
        <position position="35"/>
    </location>
</feature>
<comment type="pathway">
    <text evidence="1 8">Glycan metabolism; pectin degradation; 2-dehydro-3-deoxy-D-gluconate from pectin: step 1/5.</text>
</comment>
<evidence type="ECO:0000256" key="1">
    <source>
        <dbReference type="ARBA" id="ARBA00005184"/>
    </source>
</evidence>
<keyword evidence="11" id="KW-1185">Reference proteome</keyword>
<evidence type="ECO:0000313" key="11">
    <source>
        <dbReference type="Proteomes" id="UP000237271"/>
    </source>
</evidence>
<evidence type="ECO:0000256" key="5">
    <source>
        <dbReference type="ARBA" id="ARBA00023085"/>
    </source>
</evidence>
<comment type="similarity">
    <text evidence="2">Belongs to the pectinesterase family.</text>
</comment>
<dbReference type="EMBL" id="NCKW01001417">
    <property type="protein sequence ID" value="POM79513.1"/>
    <property type="molecule type" value="Genomic_DNA"/>
</dbReference>
<evidence type="ECO:0000256" key="7">
    <source>
        <dbReference type="PROSITE-ProRule" id="PRU10040"/>
    </source>
</evidence>
<evidence type="ECO:0000259" key="9">
    <source>
        <dbReference type="Pfam" id="PF01095"/>
    </source>
</evidence>
<dbReference type="EC" id="3.1.1.11" evidence="3 8"/>
<dbReference type="InterPro" id="IPR011050">
    <property type="entry name" value="Pectin_lyase_fold/virulence"/>
</dbReference>